<dbReference type="EMBL" id="LNIX01000016">
    <property type="protein sequence ID" value="OXA45971.1"/>
    <property type="molecule type" value="Genomic_DNA"/>
</dbReference>
<comment type="subcellular location">
    <subcellularLocation>
        <location evidence="1">Membrane</location>
        <topology evidence="1">Multi-pass membrane protein</topology>
    </subcellularLocation>
</comment>
<dbReference type="GO" id="GO:0016020">
    <property type="term" value="C:membrane"/>
    <property type="evidence" value="ECO:0007669"/>
    <property type="project" value="UniProtKB-SubCell"/>
</dbReference>
<name>A0A226DMX8_FOLCA</name>
<keyword evidence="4 5" id="KW-0472">Membrane</keyword>
<dbReference type="AlphaFoldDB" id="A0A226DMX8"/>
<proteinExistence type="predicted"/>
<evidence type="ECO:0000313" key="7">
    <source>
        <dbReference type="Proteomes" id="UP000198287"/>
    </source>
</evidence>
<dbReference type="OrthoDB" id="10032145at2759"/>
<dbReference type="Proteomes" id="UP000198287">
    <property type="component" value="Unassembled WGS sequence"/>
</dbReference>
<sequence>MIRLSPAELPSWCKCGLHKLTMLVSDSTWTHLRIPFFFLLSPVYFFSWSQVVTGEWSWFEAALIFVLPHFLLYPAANGYNSYFDKDEGSIGILEKPPTVTDELYWTTWALEGIAVLVGAVLLNSSFLATALLGVVFSKAYSHPAVRIKAYPILSWILVPVVQGYCSILGITGALLSSSTGYQDMRIHLAGILTTLQLLAFYPMGQVYQHDEDRKRGDMTISLVLGVRGTFKLAWCCAAVANAGFLLYFVTYYKNYGTVCLALLGSLVPPTVYAWGWSRRVWADEKAADFKGTMKLFWLGAMCNNLFYMWLTYFTYMYE</sequence>
<feature type="transmembrane region" description="Helical" evidence="5">
    <location>
        <begin position="228"/>
        <end position="249"/>
    </location>
</feature>
<protein>
    <submittedName>
        <fullName evidence="6">Uncharacterized protein</fullName>
    </submittedName>
</protein>
<evidence type="ECO:0000256" key="3">
    <source>
        <dbReference type="ARBA" id="ARBA00022989"/>
    </source>
</evidence>
<dbReference type="Pfam" id="PF01040">
    <property type="entry name" value="UbiA"/>
    <property type="match status" value="1"/>
</dbReference>
<gene>
    <name evidence="6" type="ORF">Fcan01_19331</name>
</gene>
<dbReference type="GO" id="GO:0016765">
    <property type="term" value="F:transferase activity, transferring alkyl or aryl (other than methyl) groups"/>
    <property type="evidence" value="ECO:0007669"/>
    <property type="project" value="InterPro"/>
</dbReference>
<feature type="transmembrane region" description="Helical" evidence="5">
    <location>
        <begin position="113"/>
        <end position="137"/>
    </location>
</feature>
<dbReference type="InterPro" id="IPR000537">
    <property type="entry name" value="UbiA_prenyltransferase"/>
</dbReference>
<evidence type="ECO:0000256" key="4">
    <source>
        <dbReference type="ARBA" id="ARBA00023136"/>
    </source>
</evidence>
<organism evidence="6 7">
    <name type="scientific">Folsomia candida</name>
    <name type="common">Springtail</name>
    <dbReference type="NCBI Taxonomy" id="158441"/>
    <lineage>
        <taxon>Eukaryota</taxon>
        <taxon>Metazoa</taxon>
        <taxon>Ecdysozoa</taxon>
        <taxon>Arthropoda</taxon>
        <taxon>Hexapoda</taxon>
        <taxon>Collembola</taxon>
        <taxon>Entomobryomorpha</taxon>
        <taxon>Isotomoidea</taxon>
        <taxon>Isotomidae</taxon>
        <taxon>Proisotominae</taxon>
        <taxon>Folsomia</taxon>
    </lineage>
</organism>
<keyword evidence="2 5" id="KW-0812">Transmembrane</keyword>
<feature type="transmembrane region" description="Helical" evidence="5">
    <location>
        <begin position="58"/>
        <end position="76"/>
    </location>
</feature>
<feature type="transmembrane region" description="Helical" evidence="5">
    <location>
        <begin position="255"/>
        <end position="274"/>
    </location>
</feature>
<keyword evidence="3 5" id="KW-1133">Transmembrane helix</keyword>
<feature type="transmembrane region" description="Helical" evidence="5">
    <location>
        <begin position="149"/>
        <end position="174"/>
    </location>
</feature>
<feature type="transmembrane region" description="Helical" evidence="5">
    <location>
        <begin position="295"/>
        <end position="315"/>
    </location>
</feature>
<accession>A0A226DMX8</accession>
<evidence type="ECO:0000256" key="1">
    <source>
        <dbReference type="ARBA" id="ARBA00004141"/>
    </source>
</evidence>
<reference evidence="6 7" key="1">
    <citation type="submission" date="2015-12" db="EMBL/GenBank/DDBJ databases">
        <title>The genome of Folsomia candida.</title>
        <authorList>
            <person name="Faddeeva A."/>
            <person name="Derks M.F."/>
            <person name="Anvar Y."/>
            <person name="Smit S."/>
            <person name="Van Straalen N."/>
            <person name="Roelofs D."/>
        </authorList>
    </citation>
    <scope>NUCLEOTIDE SEQUENCE [LARGE SCALE GENOMIC DNA]</scope>
    <source>
        <strain evidence="6 7">VU population</strain>
        <tissue evidence="6">Whole body</tissue>
    </source>
</reference>
<evidence type="ECO:0000313" key="6">
    <source>
        <dbReference type="EMBL" id="OXA45971.1"/>
    </source>
</evidence>
<evidence type="ECO:0000256" key="2">
    <source>
        <dbReference type="ARBA" id="ARBA00022692"/>
    </source>
</evidence>
<evidence type="ECO:0000256" key="5">
    <source>
        <dbReference type="SAM" id="Phobius"/>
    </source>
</evidence>
<comment type="caution">
    <text evidence="6">The sequence shown here is derived from an EMBL/GenBank/DDBJ whole genome shotgun (WGS) entry which is preliminary data.</text>
</comment>
<feature type="transmembrane region" description="Helical" evidence="5">
    <location>
        <begin position="186"/>
        <end position="207"/>
    </location>
</feature>
<keyword evidence="7" id="KW-1185">Reference proteome</keyword>
<feature type="transmembrane region" description="Helical" evidence="5">
    <location>
        <begin position="28"/>
        <end position="46"/>
    </location>
</feature>